<dbReference type="InterPro" id="IPR019734">
    <property type="entry name" value="TPR_rpt"/>
</dbReference>
<evidence type="ECO:0000256" key="1">
    <source>
        <dbReference type="ARBA" id="ARBA00022737"/>
    </source>
</evidence>
<proteinExistence type="predicted"/>
<dbReference type="SMART" id="SM00028">
    <property type="entry name" value="TPR"/>
    <property type="match status" value="6"/>
</dbReference>
<keyword evidence="4" id="KW-0732">Signal</keyword>
<keyword evidence="1" id="KW-0677">Repeat</keyword>
<keyword evidence="5" id="KW-0645">Protease</keyword>
<dbReference type="CDD" id="cd05483">
    <property type="entry name" value="retropepsin_like_bacteria"/>
    <property type="match status" value="2"/>
</dbReference>
<gene>
    <name evidence="5" type="ORF">MZV50_03655</name>
</gene>
<evidence type="ECO:0000313" key="6">
    <source>
        <dbReference type="Proteomes" id="UP001057520"/>
    </source>
</evidence>
<dbReference type="Pfam" id="PF00515">
    <property type="entry name" value="TPR_1"/>
    <property type="match status" value="1"/>
</dbReference>
<dbReference type="GO" id="GO:0008233">
    <property type="term" value="F:peptidase activity"/>
    <property type="evidence" value="ECO:0007669"/>
    <property type="project" value="UniProtKB-KW"/>
</dbReference>
<dbReference type="Gene3D" id="1.25.40.10">
    <property type="entry name" value="Tetratricopeptide repeat domain"/>
    <property type="match status" value="3"/>
</dbReference>
<dbReference type="InterPro" id="IPR034122">
    <property type="entry name" value="Retropepsin-like_bacterial"/>
</dbReference>
<evidence type="ECO:0000313" key="5">
    <source>
        <dbReference type="EMBL" id="USQ96691.1"/>
    </source>
</evidence>
<dbReference type="SUPFAM" id="SSF50630">
    <property type="entry name" value="Acid proteases"/>
    <property type="match status" value="2"/>
</dbReference>
<name>A0ABY4ZVC8_9CAUL</name>
<feature type="signal peptide" evidence="4">
    <location>
        <begin position="1"/>
        <end position="23"/>
    </location>
</feature>
<protein>
    <submittedName>
        <fullName evidence="5">Aspartyl protease family protein</fullName>
    </submittedName>
</protein>
<reference evidence="5 6" key="1">
    <citation type="submission" date="2022-04" db="EMBL/GenBank/DDBJ databases">
        <title>Genome sequence of soybean root-associated Caulobacter segnis RL271.</title>
        <authorList>
            <person name="Longley R."/>
            <person name="Bonito G."/>
            <person name="Trigodet F."/>
            <person name="Crosson S."/>
            <person name="Fiebig A."/>
        </authorList>
    </citation>
    <scope>NUCLEOTIDE SEQUENCE [LARGE SCALE GENOMIC DNA]</scope>
    <source>
        <strain evidence="5 6">RL271</strain>
    </source>
</reference>
<dbReference type="GO" id="GO:0006508">
    <property type="term" value="P:proteolysis"/>
    <property type="evidence" value="ECO:0007669"/>
    <property type="project" value="UniProtKB-KW"/>
</dbReference>
<dbReference type="Pfam" id="PF13650">
    <property type="entry name" value="Asp_protease_2"/>
    <property type="match status" value="1"/>
</dbReference>
<keyword evidence="5" id="KW-0378">Hydrolase</keyword>
<dbReference type="SUPFAM" id="SSF48452">
    <property type="entry name" value="TPR-like"/>
    <property type="match status" value="1"/>
</dbReference>
<dbReference type="PROSITE" id="PS50005">
    <property type="entry name" value="TPR"/>
    <property type="match status" value="1"/>
</dbReference>
<dbReference type="InterPro" id="IPR011990">
    <property type="entry name" value="TPR-like_helical_dom_sf"/>
</dbReference>
<dbReference type="Pfam" id="PF13975">
    <property type="entry name" value="gag-asp_proteas"/>
    <property type="match status" value="1"/>
</dbReference>
<evidence type="ECO:0000256" key="3">
    <source>
        <dbReference type="PROSITE-ProRule" id="PRU00339"/>
    </source>
</evidence>
<organism evidence="5 6">
    <name type="scientific">Caulobacter segnis</name>
    <dbReference type="NCBI Taxonomy" id="88688"/>
    <lineage>
        <taxon>Bacteria</taxon>
        <taxon>Pseudomonadati</taxon>
        <taxon>Pseudomonadota</taxon>
        <taxon>Alphaproteobacteria</taxon>
        <taxon>Caulobacterales</taxon>
        <taxon>Caulobacteraceae</taxon>
        <taxon>Caulobacter</taxon>
    </lineage>
</organism>
<dbReference type="PANTHER" id="PTHR44858">
    <property type="entry name" value="TETRATRICOPEPTIDE REPEAT PROTEIN 6"/>
    <property type="match status" value="1"/>
</dbReference>
<feature type="chain" id="PRO_5045228582" evidence="4">
    <location>
        <begin position="24"/>
        <end position="586"/>
    </location>
</feature>
<keyword evidence="6" id="KW-1185">Reference proteome</keyword>
<sequence>MFSALRVSGLALALAFLSSQTLAASKCQVMKLAELPVTMEGLSPVTTGQINGREARFIVDSGAFHSTMSAGAAQELGLSVGSLGVNARLKGVGGETSLGVTTAKEFVIAGQKLPRVEFAVGGSSTRYAGLLGQNILGIAGVEYDLGHGAVRIMKTKDCGDVSLTYWAGDKPFTLMRIEPMENGDRHTLATVEVNGVKLKAMFDTGASSSVLSLDAAKRLGVNPDKDGLPLEGFSWGVGQKRVRTWKARFDKIDIGGEVISKPWLQIFDGALGDADMLIGVDFFLSHRVFVDNQNHRMFFTYEGGPLFGISPKGAVDKAGKTVDLTDKTAEPTDAPGYARRGAVLASNGKFDAAIADFDKAVALAPNDADYLLQRARAHLSNRQLLLGAADLDKSVALDPKDAEARLTRAQLRRGSRDPAGALDDLKAADENLAPSAQPRLRLARLYSALDAPEQALTNYDLWLKSHPEDVGRAEALNGRCWARALLNRELDKAMSDCDAALRLHPGDPAFLDSRALVRFRRGELEKALVDYDAAVKGSPREAWSLYARGLVERRLGKVAEADADKAKALAINPDVAARIKRYQLDG</sequence>
<dbReference type="InterPro" id="IPR021109">
    <property type="entry name" value="Peptidase_aspartic_dom_sf"/>
</dbReference>
<feature type="repeat" description="TPR" evidence="3">
    <location>
        <begin position="334"/>
        <end position="367"/>
    </location>
</feature>
<dbReference type="Gene3D" id="2.40.70.10">
    <property type="entry name" value="Acid Proteases"/>
    <property type="match status" value="2"/>
</dbReference>
<dbReference type="Proteomes" id="UP001057520">
    <property type="component" value="Chromosome"/>
</dbReference>
<dbReference type="InterPro" id="IPR050498">
    <property type="entry name" value="Ycf3"/>
</dbReference>
<keyword evidence="2 3" id="KW-0802">TPR repeat</keyword>
<dbReference type="PANTHER" id="PTHR44858:SF1">
    <property type="entry name" value="UDP-N-ACETYLGLUCOSAMINE--PEPTIDE N-ACETYLGLUCOSAMINYLTRANSFERASE SPINDLY-RELATED"/>
    <property type="match status" value="1"/>
</dbReference>
<evidence type="ECO:0000256" key="2">
    <source>
        <dbReference type="ARBA" id="ARBA00022803"/>
    </source>
</evidence>
<dbReference type="EMBL" id="CP096040">
    <property type="protein sequence ID" value="USQ96691.1"/>
    <property type="molecule type" value="Genomic_DNA"/>
</dbReference>
<evidence type="ECO:0000256" key="4">
    <source>
        <dbReference type="SAM" id="SignalP"/>
    </source>
</evidence>
<accession>A0ABY4ZVC8</accession>